<name>A0A4R2FEM8_9GAMM</name>
<accession>A0A4R2FEM8</accession>
<dbReference type="EMBL" id="SLWF01000012">
    <property type="protein sequence ID" value="TCN84271.1"/>
    <property type="molecule type" value="Genomic_DNA"/>
</dbReference>
<organism evidence="3 4">
    <name type="scientific">Shewanella fodinae</name>
    <dbReference type="NCBI Taxonomy" id="552357"/>
    <lineage>
        <taxon>Bacteria</taxon>
        <taxon>Pseudomonadati</taxon>
        <taxon>Pseudomonadota</taxon>
        <taxon>Gammaproteobacteria</taxon>
        <taxon>Alteromonadales</taxon>
        <taxon>Shewanellaceae</taxon>
        <taxon>Shewanella</taxon>
    </lineage>
</organism>
<evidence type="ECO:0000256" key="2">
    <source>
        <dbReference type="SAM" id="SignalP"/>
    </source>
</evidence>
<dbReference type="AlphaFoldDB" id="A0A4R2FEM8"/>
<dbReference type="Proteomes" id="UP000294832">
    <property type="component" value="Unassembled WGS sequence"/>
</dbReference>
<dbReference type="Gene3D" id="2.40.50.200">
    <property type="entry name" value="Bacterial OB-fold"/>
    <property type="match status" value="1"/>
</dbReference>
<keyword evidence="1 2" id="KW-0732">Signal</keyword>
<gene>
    <name evidence="3" type="ORF">EDC91_11245</name>
</gene>
<dbReference type="PANTHER" id="PTHR36571">
    <property type="entry name" value="PROTEIN YGIW"/>
    <property type="match status" value="1"/>
</dbReference>
<feature type="signal peptide" evidence="2">
    <location>
        <begin position="1"/>
        <end position="21"/>
    </location>
</feature>
<dbReference type="PANTHER" id="PTHR36571:SF1">
    <property type="entry name" value="PROTEIN YGIW"/>
    <property type="match status" value="1"/>
</dbReference>
<evidence type="ECO:0000256" key="1">
    <source>
        <dbReference type="ARBA" id="ARBA00022729"/>
    </source>
</evidence>
<comment type="caution">
    <text evidence="3">The sequence shown here is derived from an EMBL/GenBank/DDBJ whole genome shotgun (WGS) entry which is preliminary data.</text>
</comment>
<keyword evidence="4" id="KW-1185">Reference proteome</keyword>
<evidence type="ECO:0000313" key="3">
    <source>
        <dbReference type="EMBL" id="TCN84271.1"/>
    </source>
</evidence>
<evidence type="ECO:0000313" key="4">
    <source>
        <dbReference type="Proteomes" id="UP000294832"/>
    </source>
</evidence>
<dbReference type="SUPFAM" id="SSF101756">
    <property type="entry name" value="Hypothetical protein YgiW"/>
    <property type="match status" value="1"/>
</dbReference>
<reference evidence="3 4" key="1">
    <citation type="submission" date="2019-03" db="EMBL/GenBank/DDBJ databases">
        <title>Freshwater and sediment microbial communities from various areas in North America, analyzing microbe dynamics in response to fracking.</title>
        <authorList>
            <person name="Lamendella R."/>
        </authorList>
    </citation>
    <scope>NUCLEOTIDE SEQUENCE [LARGE SCALE GENOMIC DNA]</scope>
    <source>
        <strain evidence="3 4">74A</strain>
    </source>
</reference>
<proteinExistence type="predicted"/>
<sequence length="110" mass="11740">MTKRICGLLGALLVVAAPAMASASVTTAQAAKGADLDTQVALQGYLIKALGGEHYLFRDQSGELKVEIDNALWRHIDVKGDTPLTLTGKVGNTRFGPEVEIDHMQLADNH</sequence>
<dbReference type="InterPro" id="IPR036700">
    <property type="entry name" value="BOBF_sf"/>
</dbReference>
<dbReference type="InterPro" id="IPR005220">
    <property type="entry name" value="CarO-like"/>
</dbReference>
<dbReference type="Pfam" id="PF04076">
    <property type="entry name" value="BOF"/>
    <property type="match status" value="1"/>
</dbReference>
<dbReference type="NCBIfam" id="NF033674">
    <property type="entry name" value="stress_OB_fold"/>
    <property type="match status" value="1"/>
</dbReference>
<protein>
    <submittedName>
        <fullName evidence="3">Uncharacterized protein (TIGR00156 family)</fullName>
    </submittedName>
</protein>
<feature type="chain" id="PRO_5020622418" evidence="2">
    <location>
        <begin position="22"/>
        <end position="110"/>
    </location>
</feature>